<dbReference type="Ensembl" id="ENSECRT00000018269.1">
    <property type="protein sequence ID" value="ENSECRP00000017914.1"/>
    <property type="gene ID" value="ENSECRG00000011959.1"/>
</dbReference>
<protein>
    <submittedName>
        <fullName evidence="1">Uncharacterized protein</fullName>
    </submittedName>
</protein>
<dbReference type="Proteomes" id="UP000694620">
    <property type="component" value="Chromosome 11"/>
</dbReference>
<accession>A0A8C4SL67</accession>
<sequence length="88" mass="9626">MPLFNNINRSPFSRPVSEKACCCGVCDCCLACAELCDCKMPSLRSCLNGLCPRSPDCTDCCPVCDCACTFQSPDCENCNCLCFEIKMK</sequence>
<reference evidence="1" key="2">
    <citation type="submission" date="2025-08" db="UniProtKB">
        <authorList>
            <consortium name="Ensembl"/>
        </authorList>
    </citation>
    <scope>IDENTIFICATION</scope>
</reference>
<proteinExistence type="predicted"/>
<evidence type="ECO:0000313" key="1">
    <source>
        <dbReference type="Ensembl" id="ENSECRP00000017914.1"/>
    </source>
</evidence>
<dbReference type="GeneTree" id="ENSGT00970000194055"/>
<reference evidence="1" key="3">
    <citation type="submission" date="2025-09" db="UniProtKB">
        <authorList>
            <consortium name="Ensembl"/>
        </authorList>
    </citation>
    <scope>IDENTIFICATION</scope>
</reference>
<evidence type="ECO:0000313" key="2">
    <source>
        <dbReference type="Proteomes" id="UP000694620"/>
    </source>
</evidence>
<organism evidence="1 2">
    <name type="scientific">Erpetoichthys calabaricus</name>
    <name type="common">Rope fish</name>
    <name type="synonym">Calamoichthys calabaricus</name>
    <dbReference type="NCBI Taxonomy" id="27687"/>
    <lineage>
        <taxon>Eukaryota</taxon>
        <taxon>Metazoa</taxon>
        <taxon>Chordata</taxon>
        <taxon>Craniata</taxon>
        <taxon>Vertebrata</taxon>
        <taxon>Euteleostomi</taxon>
        <taxon>Actinopterygii</taxon>
        <taxon>Polypteriformes</taxon>
        <taxon>Polypteridae</taxon>
        <taxon>Erpetoichthys</taxon>
    </lineage>
</organism>
<keyword evidence="2" id="KW-1185">Reference proteome</keyword>
<name>A0A8C4SL67_ERPCA</name>
<reference evidence="1" key="1">
    <citation type="submission" date="2021-06" db="EMBL/GenBank/DDBJ databases">
        <authorList>
            <consortium name="Wellcome Sanger Institute Data Sharing"/>
        </authorList>
    </citation>
    <scope>NUCLEOTIDE SEQUENCE [LARGE SCALE GENOMIC DNA]</scope>
</reference>
<dbReference type="AlphaFoldDB" id="A0A8C4SL67"/>